<dbReference type="PRINTS" id="PR00836">
    <property type="entry name" value="SOMATOTROPIN"/>
</dbReference>
<dbReference type="InterPro" id="IPR009079">
    <property type="entry name" value="4_helix_cytokine-like_core"/>
</dbReference>
<comment type="similarity">
    <text evidence="2 4">Belongs to the somatotropin/prolactin family.</text>
</comment>
<dbReference type="SUPFAM" id="SSF47266">
    <property type="entry name" value="4-helical cytokines"/>
    <property type="match status" value="1"/>
</dbReference>
<dbReference type="PROSITE" id="PS00338">
    <property type="entry name" value="SOMATOTROPIN_2"/>
    <property type="match status" value="1"/>
</dbReference>
<dbReference type="GO" id="GO:0005179">
    <property type="term" value="F:hormone activity"/>
    <property type="evidence" value="ECO:0007669"/>
    <property type="project" value="UniProtKB-KW"/>
</dbReference>
<dbReference type="Gene3D" id="1.20.1250.10">
    <property type="match status" value="1"/>
</dbReference>
<name>A0A8C6QRK7_NANGA</name>
<evidence type="ECO:0000256" key="3">
    <source>
        <dbReference type="ARBA" id="ARBA00022525"/>
    </source>
</evidence>
<dbReference type="Ensembl" id="ENSNGAT00000012484.1">
    <property type="protein sequence ID" value="ENSNGAP00000007030.1"/>
    <property type="gene ID" value="ENSNGAG00000010378.1"/>
</dbReference>
<organism evidence="6 7">
    <name type="scientific">Nannospalax galili</name>
    <name type="common">Northern Israeli blind subterranean mole rat</name>
    <name type="synonym">Spalax galili</name>
    <dbReference type="NCBI Taxonomy" id="1026970"/>
    <lineage>
        <taxon>Eukaryota</taxon>
        <taxon>Metazoa</taxon>
        <taxon>Chordata</taxon>
        <taxon>Craniata</taxon>
        <taxon>Vertebrata</taxon>
        <taxon>Euteleostomi</taxon>
        <taxon>Mammalia</taxon>
        <taxon>Eutheria</taxon>
        <taxon>Euarchontoglires</taxon>
        <taxon>Glires</taxon>
        <taxon>Rodentia</taxon>
        <taxon>Myomorpha</taxon>
        <taxon>Muroidea</taxon>
        <taxon>Spalacidae</taxon>
        <taxon>Spalacinae</taxon>
        <taxon>Nannospalax</taxon>
    </lineage>
</organism>
<proteinExistence type="inferred from homology"/>
<evidence type="ECO:0000313" key="7">
    <source>
        <dbReference type="Proteomes" id="UP000694381"/>
    </source>
</evidence>
<feature type="chain" id="PRO_5035000047" evidence="5">
    <location>
        <begin position="31"/>
        <end position="227"/>
    </location>
</feature>
<dbReference type="AlphaFoldDB" id="A0A8C6QRK7"/>
<evidence type="ECO:0000256" key="2">
    <source>
        <dbReference type="ARBA" id="ARBA00008474"/>
    </source>
</evidence>
<dbReference type="InterPro" id="IPR001400">
    <property type="entry name" value="Somatotropin/Prolactin"/>
</dbReference>
<dbReference type="GeneTree" id="ENSGT00950000182818"/>
<comment type="subcellular location">
    <subcellularLocation>
        <location evidence="1 4">Secreted</location>
    </subcellularLocation>
</comment>
<keyword evidence="4" id="KW-0372">Hormone</keyword>
<protein>
    <submittedName>
        <fullName evidence="6">Uncharacterized protein</fullName>
    </submittedName>
</protein>
<dbReference type="Pfam" id="PF00103">
    <property type="entry name" value="Hormone_1"/>
    <property type="match status" value="1"/>
</dbReference>
<dbReference type="GO" id="GO:0005615">
    <property type="term" value="C:extracellular space"/>
    <property type="evidence" value="ECO:0007669"/>
    <property type="project" value="TreeGrafter"/>
</dbReference>
<keyword evidence="7" id="KW-1185">Reference proteome</keyword>
<dbReference type="Proteomes" id="UP000694381">
    <property type="component" value="Unassembled WGS sequence"/>
</dbReference>
<dbReference type="PANTHER" id="PTHR11417:SF7">
    <property type="entry name" value="PROLACTIN-5A1"/>
    <property type="match status" value="1"/>
</dbReference>
<evidence type="ECO:0000256" key="1">
    <source>
        <dbReference type="ARBA" id="ARBA00004613"/>
    </source>
</evidence>
<evidence type="ECO:0000256" key="4">
    <source>
        <dbReference type="RuleBase" id="RU003618"/>
    </source>
</evidence>
<dbReference type="GO" id="GO:0005148">
    <property type="term" value="F:prolactin receptor binding"/>
    <property type="evidence" value="ECO:0007669"/>
    <property type="project" value="TreeGrafter"/>
</dbReference>
<dbReference type="GO" id="GO:0030879">
    <property type="term" value="P:mammary gland development"/>
    <property type="evidence" value="ECO:0007669"/>
    <property type="project" value="TreeGrafter"/>
</dbReference>
<dbReference type="GO" id="GO:0008284">
    <property type="term" value="P:positive regulation of cell population proliferation"/>
    <property type="evidence" value="ECO:0007669"/>
    <property type="project" value="TreeGrafter"/>
</dbReference>
<reference evidence="6" key="1">
    <citation type="submission" date="2025-08" db="UniProtKB">
        <authorList>
            <consortium name="Ensembl"/>
        </authorList>
    </citation>
    <scope>IDENTIFICATION</scope>
</reference>
<sequence>MQLSLTGPCSSGTLLLLLLSNLLLWKDVASEPKRNFTDGSCEKILGYIFNLTDTLSEDINSLSSEMLNEFDKEYDEGQKFRNKASMTCHTYSLHLPNKKRYPERTQPDFLLKATMSMLSAWNNHLSQVVLRFHDLETTHHGIMSKFRVVDGKISKLRRYLKVVRTVLSQLKENEEDPTWSELPHLKMANESSLPFAFHSLFVCLHSDATKVSDYINVLRCHMVSSTC</sequence>
<dbReference type="GO" id="GO:1903489">
    <property type="term" value="P:positive regulation of lactation"/>
    <property type="evidence" value="ECO:0007669"/>
    <property type="project" value="TreeGrafter"/>
</dbReference>
<dbReference type="GO" id="GO:0031667">
    <property type="term" value="P:response to nutrient levels"/>
    <property type="evidence" value="ECO:0007669"/>
    <property type="project" value="TreeGrafter"/>
</dbReference>
<keyword evidence="3" id="KW-0964">Secreted</keyword>
<evidence type="ECO:0000256" key="5">
    <source>
        <dbReference type="SAM" id="SignalP"/>
    </source>
</evidence>
<evidence type="ECO:0000313" key="6">
    <source>
        <dbReference type="Ensembl" id="ENSNGAP00000007030.1"/>
    </source>
</evidence>
<dbReference type="GO" id="GO:0046427">
    <property type="term" value="P:positive regulation of receptor signaling pathway via JAK-STAT"/>
    <property type="evidence" value="ECO:0007669"/>
    <property type="project" value="TreeGrafter"/>
</dbReference>
<dbReference type="GO" id="GO:0007565">
    <property type="term" value="P:female pregnancy"/>
    <property type="evidence" value="ECO:0007669"/>
    <property type="project" value="TreeGrafter"/>
</dbReference>
<keyword evidence="5" id="KW-0732">Signal</keyword>
<dbReference type="OMA" id="MICHTAS"/>
<accession>A0A8C6QRK7</accession>
<reference evidence="6" key="2">
    <citation type="submission" date="2025-09" db="UniProtKB">
        <authorList>
            <consortium name="Ensembl"/>
        </authorList>
    </citation>
    <scope>IDENTIFICATION</scope>
</reference>
<gene>
    <name evidence="6" type="primary">LOC103728740</name>
</gene>
<dbReference type="InterPro" id="IPR018116">
    <property type="entry name" value="Somatotropin_CS"/>
</dbReference>
<dbReference type="PANTHER" id="PTHR11417">
    <property type="entry name" value="SOMATOTROPIN,PROLACTIN"/>
    <property type="match status" value="1"/>
</dbReference>
<feature type="signal peptide" evidence="5">
    <location>
        <begin position="1"/>
        <end position="30"/>
    </location>
</feature>